<evidence type="ECO:0000256" key="9">
    <source>
        <dbReference type="ARBA" id="ARBA00023136"/>
    </source>
</evidence>
<dbReference type="FunFam" id="1.20.58.1970:FF:000002">
    <property type="entry name" value="Oligomeric Golgi complex subunit"/>
    <property type="match status" value="1"/>
</dbReference>
<evidence type="ECO:0000256" key="2">
    <source>
        <dbReference type="ARBA" id="ARBA00004395"/>
    </source>
</evidence>
<dbReference type="PANTHER" id="PTHR24016">
    <property type="entry name" value="CONSERVED OLIGOMERIC GOLGI COMPLEX SUBUNIT 4"/>
    <property type="match status" value="1"/>
</dbReference>
<evidence type="ECO:0000256" key="5">
    <source>
        <dbReference type="ARBA" id="ARBA00020975"/>
    </source>
</evidence>
<comment type="subunit">
    <text evidence="4">Component of the conserved oligomeric Golgi complex which is composed of eight different subunits and is required for normal Golgi morphology and localization.</text>
</comment>
<dbReference type="FunFam" id="1.10.287.1060:FF:000014">
    <property type="entry name" value="conserved oligomeric Golgi complex subunit 4"/>
    <property type="match status" value="1"/>
</dbReference>
<dbReference type="PANTHER" id="PTHR24016:SF0">
    <property type="entry name" value="CONSERVED OLIGOMERIC GOLGI COMPLEX SUBUNIT 4"/>
    <property type="match status" value="1"/>
</dbReference>
<sequence>MAASKTDATSVSSLDTVENLTDIDSIKAAFDKFCVEEVTINSDLEKLIENQGRLENKMGNMHKVIPNIQILETDSKNLSNMVAFTSTLAENVSSKVRQLDLAKSRVTSCITRVEDILDLKFCTDGVQTALQNEDYEKAASHVHRFRNLDENVLRMSLTSGESSDTLDNSFKLLHEAENKLKSIVNSKFDAAVHSGDSASVERFFKIFPLLGLYDEGLTKFGKYLSSQLSDTADKSIRLAEAMGSEDKRANVIYADLATQLFENIAKIVEVRQPIIETYYGAGRLYTLLKILQVECDRQSRQILQQFKTKRNFDHVVQQVQQSTMFQKQPASEKYEPKGLDILLSEVVLLNTRAELYLRFIKRRSTNDIEAGFQNDVNIVKEKITDVDTFLDNCDLKRLMQELIGSYILMEEYFMREMVLKAVSMDSFDTGQPTSSMVDDSFFIVKKCARRSLSSGSVDGVCAMLNHACTVLEQDFREVLHSRIRVGFPSDQYLSVAYNMVQSSLQQGKLQSSDTEKQKTQFLTTLNNAEASCEYCQSLKTMLEAEVSKSFHQSSEHTKAKLESCLSDLGAAANRFKDVLEFGFTQLQSNAVKPRVKPLADGYLSTSHNITEEDFSNFEANDPWVQNCIVQLDTMLAAFKESLTSGNYDKFVSLITSEITSQMEKAVLKTAFNRLGGLQFDKELRALVGYLSTVTTWTIRDKFARLTQMATILNLEKVTEILDYWGPNSGPLTWRLTPTEVRHVLGLRVDFRSDEIKKLKL</sequence>
<keyword evidence="8" id="KW-0333">Golgi apparatus</keyword>
<dbReference type="Pfam" id="PF08318">
    <property type="entry name" value="COG4_m"/>
    <property type="match status" value="1"/>
</dbReference>
<dbReference type="Gene3D" id="1.10.287.1060">
    <property type="entry name" value="ESAT-6-like"/>
    <property type="match status" value="1"/>
</dbReference>
<keyword evidence="9" id="KW-0472">Membrane</keyword>
<dbReference type="SMART" id="SM00762">
    <property type="entry name" value="Cog4"/>
    <property type="match status" value="1"/>
</dbReference>
<dbReference type="InterPro" id="IPR013167">
    <property type="entry name" value="COG4_M"/>
</dbReference>
<dbReference type="InterPro" id="IPR048680">
    <property type="entry name" value="COG4_N"/>
</dbReference>
<proteinExistence type="inferred from homology"/>
<evidence type="ECO:0000256" key="8">
    <source>
        <dbReference type="ARBA" id="ARBA00023034"/>
    </source>
</evidence>
<dbReference type="GO" id="GO:0015031">
    <property type="term" value="P:protein transport"/>
    <property type="evidence" value="ECO:0007669"/>
    <property type="project" value="UniProtKB-KW"/>
</dbReference>
<dbReference type="GO" id="GO:0007030">
    <property type="term" value="P:Golgi organization"/>
    <property type="evidence" value="ECO:0007669"/>
    <property type="project" value="TreeGrafter"/>
</dbReference>
<evidence type="ECO:0000256" key="7">
    <source>
        <dbReference type="ARBA" id="ARBA00022927"/>
    </source>
</evidence>
<keyword evidence="7" id="KW-0653">Protein transport</keyword>
<dbReference type="InterPro" id="IPR048682">
    <property type="entry name" value="COG4"/>
</dbReference>
<evidence type="ECO:0000259" key="12">
    <source>
        <dbReference type="SMART" id="SM00762"/>
    </source>
</evidence>
<dbReference type="GO" id="GO:0000139">
    <property type="term" value="C:Golgi membrane"/>
    <property type="evidence" value="ECO:0007669"/>
    <property type="project" value="UniProtKB-SubCell"/>
</dbReference>
<comment type="subcellular location">
    <subcellularLocation>
        <location evidence="10">Endomembrane system</location>
        <topology evidence="10">Peripheral membrane protein</topology>
        <orientation evidence="10">Cytoplasmic side</orientation>
    </subcellularLocation>
    <subcellularLocation>
        <location evidence="2">Golgi apparatus membrane</location>
        <topology evidence="2">Peripheral membrane protein</topology>
    </subcellularLocation>
</comment>
<evidence type="ECO:0000256" key="1">
    <source>
        <dbReference type="ARBA" id="ARBA00003627"/>
    </source>
</evidence>
<dbReference type="GO" id="GO:0006890">
    <property type="term" value="P:retrograde vesicle-mediated transport, Golgi to endoplasmic reticulum"/>
    <property type="evidence" value="ECO:0007669"/>
    <property type="project" value="TreeGrafter"/>
</dbReference>
<dbReference type="Pfam" id="PF20662">
    <property type="entry name" value="COG4_C"/>
    <property type="match status" value="1"/>
</dbReference>
<dbReference type="Proteomes" id="UP000683360">
    <property type="component" value="Unassembled WGS sequence"/>
</dbReference>
<comment type="similarity">
    <text evidence="3">Belongs to the COG4 family.</text>
</comment>
<evidence type="ECO:0000313" key="14">
    <source>
        <dbReference type="Proteomes" id="UP000683360"/>
    </source>
</evidence>
<evidence type="ECO:0000256" key="10">
    <source>
        <dbReference type="ARBA" id="ARBA00029433"/>
    </source>
</evidence>
<gene>
    <name evidence="13" type="ORF">MEDL_29724</name>
</gene>
<dbReference type="EMBL" id="CAJPWZ010001461">
    <property type="protein sequence ID" value="CAG2215995.1"/>
    <property type="molecule type" value="Genomic_DNA"/>
</dbReference>
<dbReference type="InterPro" id="IPR048684">
    <property type="entry name" value="COG4_C"/>
</dbReference>
<keyword evidence="14" id="KW-1185">Reference proteome</keyword>
<evidence type="ECO:0000256" key="6">
    <source>
        <dbReference type="ARBA" id="ARBA00022448"/>
    </source>
</evidence>
<dbReference type="Pfam" id="PF20663">
    <property type="entry name" value="COG4_N"/>
    <property type="match status" value="1"/>
</dbReference>
<comment type="function">
    <text evidence="1">Required for normal Golgi function.</text>
</comment>
<protein>
    <recommendedName>
        <fullName evidence="5">Conserved oligomeric Golgi complex subunit 4</fullName>
    </recommendedName>
    <alternativeName>
        <fullName evidence="11">Component of oligomeric Golgi complex 4</fullName>
    </alternativeName>
</protein>
<name>A0A8S3S600_MYTED</name>
<evidence type="ECO:0000256" key="4">
    <source>
        <dbReference type="ARBA" id="ARBA00011166"/>
    </source>
</evidence>
<dbReference type="GO" id="GO:0017119">
    <property type="term" value="C:Golgi transport complex"/>
    <property type="evidence" value="ECO:0007669"/>
    <property type="project" value="TreeGrafter"/>
</dbReference>
<evidence type="ECO:0000256" key="11">
    <source>
        <dbReference type="ARBA" id="ARBA00031340"/>
    </source>
</evidence>
<evidence type="ECO:0000256" key="3">
    <source>
        <dbReference type="ARBA" id="ARBA00009215"/>
    </source>
</evidence>
<dbReference type="Gene3D" id="1.20.58.1970">
    <property type="match status" value="1"/>
</dbReference>
<feature type="domain" description="COG4 transport protein middle alpha-helical bundle" evidence="12">
    <location>
        <begin position="173"/>
        <end position="484"/>
    </location>
</feature>
<evidence type="ECO:0000313" key="13">
    <source>
        <dbReference type="EMBL" id="CAG2215995.1"/>
    </source>
</evidence>
<comment type="caution">
    <text evidence="13">The sequence shown here is derived from an EMBL/GenBank/DDBJ whole genome shotgun (WGS) entry which is preliminary data.</text>
</comment>
<accession>A0A8S3S600</accession>
<organism evidence="13 14">
    <name type="scientific">Mytilus edulis</name>
    <name type="common">Blue mussel</name>
    <dbReference type="NCBI Taxonomy" id="6550"/>
    <lineage>
        <taxon>Eukaryota</taxon>
        <taxon>Metazoa</taxon>
        <taxon>Spiralia</taxon>
        <taxon>Lophotrochozoa</taxon>
        <taxon>Mollusca</taxon>
        <taxon>Bivalvia</taxon>
        <taxon>Autobranchia</taxon>
        <taxon>Pteriomorphia</taxon>
        <taxon>Mytilida</taxon>
        <taxon>Mytiloidea</taxon>
        <taxon>Mytilidae</taxon>
        <taxon>Mytilinae</taxon>
        <taxon>Mytilus</taxon>
    </lineage>
</organism>
<reference evidence="13" key="1">
    <citation type="submission" date="2021-03" db="EMBL/GenBank/DDBJ databases">
        <authorList>
            <person name="Bekaert M."/>
        </authorList>
    </citation>
    <scope>NUCLEOTIDE SEQUENCE</scope>
</reference>
<keyword evidence="6" id="KW-0813">Transport</keyword>
<dbReference type="OrthoDB" id="47059at2759"/>
<dbReference type="AlphaFoldDB" id="A0A8S3S600"/>